<dbReference type="EMBL" id="JARYMX010000005">
    <property type="protein sequence ID" value="KAJ9546295.1"/>
    <property type="molecule type" value="Genomic_DNA"/>
</dbReference>
<sequence length="130" mass="14582">MLTLTGIPTLPARLFMIGDSNPPPTYGIHPATTVTNIKNHIPLVLGTEEGNYNNWVALFKVQCTVCKVLDHIIPPDAAPSEHDEEWLCLDAIVLQWIYSTITTDLISLTRQTGGDWQSLKKWKLIGLFRQ</sequence>
<dbReference type="PANTHER" id="PTHR47481">
    <property type="match status" value="1"/>
</dbReference>
<dbReference type="PANTHER" id="PTHR47481:SF38">
    <property type="entry name" value="POU DOMAIN, CLASS 4, TRANSCRIPTION FACTOR 1-LIKE"/>
    <property type="match status" value="1"/>
</dbReference>
<dbReference type="Proteomes" id="UP001172457">
    <property type="component" value="Chromosome 5"/>
</dbReference>
<keyword evidence="2" id="KW-1185">Reference proteome</keyword>
<proteinExistence type="predicted"/>
<name>A0AA38T1E7_9ASTR</name>
<dbReference type="AlphaFoldDB" id="A0AA38T1E7"/>
<evidence type="ECO:0000313" key="1">
    <source>
        <dbReference type="EMBL" id="KAJ9546295.1"/>
    </source>
</evidence>
<reference evidence="1" key="1">
    <citation type="submission" date="2023-03" db="EMBL/GenBank/DDBJ databases">
        <title>Chromosome-scale reference genome and RAD-based genetic map of yellow starthistle (Centaurea solstitialis) reveal putative structural variation and QTLs associated with invader traits.</title>
        <authorList>
            <person name="Reatini B."/>
            <person name="Cang F.A."/>
            <person name="Jiang Q."/>
            <person name="Mckibben M.T.W."/>
            <person name="Barker M.S."/>
            <person name="Rieseberg L.H."/>
            <person name="Dlugosch K.M."/>
        </authorList>
    </citation>
    <scope>NUCLEOTIDE SEQUENCE</scope>
    <source>
        <strain evidence="1">CAN-66</strain>
        <tissue evidence="1">Leaf</tissue>
    </source>
</reference>
<accession>A0AA38T1E7</accession>
<comment type="caution">
    <text evidence="1">The sequence shown here is derived from an EMBL/GenBank/DDBJ whole genome shotgun (WGS) entry which is preliminary data.</text>
</comment>
<evidence type="ECO:0000313" key="2">
    <source>
        <dbReference type="Proteomes" id="UP001172457"/>
    </source>
</evidence>
<protein>
    <submittedName>
        <fullName evidence="1">Uncharacterized protein</fullName>
    </submittedName>
</protein>
<gene>
    <name evidence="1" type="ORF">OSB04_018838</name>
</gene>
<organism evidence="1 2">
    <name type="scientific">Centaurea solstitialis</name>
    <name type="common">yellow star-thistle</name>
    <dbReference type="NCBI Taxonomy" id="347529"/>
    <lineage>
        <taxon>Eukaryota</taxon>
        <taxon>Viridiplantae</taxon>
        <taxon>Streptophyta</taxon>
        <taxon>Embryophyta</taxon>
        <taxon>Tracheophyta</taxon>
        <taxon>Spermatophyta</taxon>
        <taxon>Magnoliopsida</taxon>
        <taxon>eudicotyledons</taxon>
        <taxon>Gunneridae</taxon>
        <taxon>Pentapetalae</taxon>
        <taxon>asterids</taxon>
        <taxon>campanulids</taxon>
        <taxon>Asterales</taxon>
        <taxon>Asteraceae</taxon>
        <taxon>Carduoideae</taxon>
        <taxon>Cardueae</taxon>
        <taxon>Centaureinae</taxon>
        <taxon>Centaurea</taxon>
    </lineage>
</organism>